<name>A0A8S1NL31_9CILI</name>
<dbReference type="Proteomes" id="UP000692954">
    <property type="component" value="Unassembled WGS sequence"/>
</dbReference>
<comment type="caution">
    <text evidence="1">The sequence shown here is derived from an EMBL/GenBank/DDBJ whole genome shotgun (WGS) entry which is preliminary data.</text>
</comment>
<proteinExistence type="predicted"/>
<organism evidence="1 2">
    <name type="scientific">Paramecium sonneborni</name>
    <dbReference type="NCBI Taxonomy" id="65129"/>
    <lineage>
        <taxon>Eukaryota</taxon>
        <taxon>Sar</taxon>
        <taxon>Alveolata</taxon>
        <taxon>Ciliophora</taxon>
        <taxon>Intramacronucleata</taxon>
        <taxon>Oligohymenophorea</taxon>
        <taxon>Peniculida</taxon>
        <taxon>Parameciidae</taxon>
        <taxon>Paramecium</taxon>
    </lineage>
</organism>
<dbReference type="OrthoDB" id="317829at2759"/>
<protein>
    <submittedName>
        <fullName evidence="1">Uncharacterized protein</fullName>
    </submittedName>
</protein>
<dbReference type="PANTHER" id="PTHR45333">
    <property type="entry name" value="MEMBRANE PROTEIN-RELATED"/>
    <property type="match status" value="1"/>
</dbReference>
<dbReference type="PANTHER" id="PTHR45333:SF1">
    <property type="entry name" value="CHROMOSOME UNDETERMINED SCAFFOLD_625, WHOLE GENOME SHOTGUN SEQUENCE"/>
    <property type="match status" value="1"/>
</dbReference>
<evidence type="ECO:0000313" key="1">
    <source>
        <dbReference type="EMBL" id="CAD8090941.1"/>
    </source>
</evidence>
<sequence length="375" mass="43821">MQCTHHINKPIVSICVAPHKCQYQRKLCAVCQYEHGVDIDQSVPIQIFQEMVLKKLQDFKLDQSYELTQQKMSFKTVLSDTERMMKKIWQDLSESIKKMYEQIELENQSYTNLISVNTNLSESSSTDLEKLVSIVEGKSINDWNCQKYSYLKLLEKIKNGWDNGIQAFIQNSNEVLKKLQFIQMELNLVEGEEYQRKEDLYEILASVQDIDEQIYKGIIDEQRKEKISDIILSISKQVNLKQYESFVNEYATTSDIKKKIKKIINALRNILDHPFNKNDYSQKGCEKERLNVIKKISGNKTIIDFLKFLVQLTSIDEKFIRCGSNGLSLLVEMKVDLTNQSFEDIRIKNTSLIGRIIKSQIRWSFLNCPFCMLLT</sequence>
<dbReference type="EMBL" id="CAJJDN010000057">
    <property type="protein sequence ID" value="CAD8090941.1"/>
    <property type="molecule type" value="Genomic_DNA"/>
</dbReference>
<keyword evidence="2" id="KW-1185">Reference proteome</keyword>
<dbReference type="AlphaFoldDB" id="A0A8S1NL31"/>
<accession>A0A8S1NL31</accession>
<reference evidence="1" key="1">
    <citation type="submission" date="2021-01" db="EMBL/GenBank/DDBJ databases">
        <authorList>
            <consortium name="Genoscope - CEA"/>
            <person name="William W."/>
        </authorList>
    </citation>
    <scope>NUCLEOTIDE SEQUENCE</scope>
</reference>
<evidence type="ECO:0000313" key="2">
    <source>
        <dbReference type="Proteomes" id="UP000692954"/>
    </source>
</evidence>
<gene>
    <name evidence="1" type="ORF">PSON_ATCC_30995.1.T0570001</name>
</gene>